<keyword evidence="5" id="KW-1185">Reference proteome</keyword>
<evidence type="ECO:0000259" key="2">
    <source>
        <dbReference type="Pfam" id="PF01408"/>
    </source>
</evidence>
<dbReference type="Pfam" id="PF22725">
    <property type="entry name" value="GFO_IDH_MocA_C3"/>
    <property type="match status" value="1"/>
</dbReference>
<dbReference type="RefSeq" id="WP_165180249.1">
    <property type="nucleotide sequence ID" value="NZ_JAAKZI010000002.1"/>
</dbReference>
<name>A0ABX0DCL4_9MICC</name>
<gene>
    <name evidence="4" type="ORF">G6N77_01510</name>
</gene>
<accession>A0ABX0DCL4</accession>
<comment type="caution">
    <text evidence="4">The sequence shown here is derived from an EMBL/GenBank/DDBJ whole genome shotgun (WGS) entry which is preliminary data.</text>
</comment>
<dbReference type="SUPFAM" id="SSF55347">
    <property type="entry name" value="Glyceraldehyde-3-phosphate dehydrogenase-like, C-terminal domain"/>
    <property type="match status" value="1"/>
</dbReference>
<evidence type="ECO:0000259" key="3">
    <source>
        <dbReference type="Pfam" id="PF22725"/>
    </source>
</evidence>
<feature type="domain" description="Gfo/Idh/MocA-like oxidoreductase N-terminal" evidence="2">
    <location>
        <begin position="52"/>
        <end position="133"/>
    </location>
</feature>
<feature type="domain" description="GFO/IDH/MocA-like oxidoreductase" evidence="3">
    <location>
        <begin position="142"/>
        <end position="270"/>
    </location>
</feature>
<dbReference type="PANTHER" id="PTHR43377:SF1">
    <property type="entry name" value="BILIVERDIN REDUCTASE A"/>
    <property type="match status" value="1"/>
</dbReference>
<dbReference type="Gene3D" id="3.30.360.10">
    <property type="entry name" value="Dihydrodipicolinate Reductase, domain 2"/>
    <property type="match status" value="1"/>
</dbReference>
<dbReference type="PANTHER" id="PTHR43377">
    <property type="entry name" value="BILIVERDIN REDUCTASE A"/>
    <property type="match status" value="1"/>
</dbReference>
<proteinExistence type="predicted"/>
<dbReference type="SUPFAM" id="SSF51735">
    <property type="entry name" value="NAD(P)-binding Rossmann-fold domains"/>
    <property type="match status" value="1"/>
</dbReference>
<dbReference type="InterPro" id="IPR036291">
    <property type="entry name" value="NAD(P)-bd_dom_sf"/>
</dbReference>
<organism evidence="4 5">
    <name type="scientific">Arthrobacter silviterrae</name>
    <dbReference type="NCBI Taxonomy" id="2026658"/>
    <lineage>
        <taxon>Bacteria</taxon>
        <taxon>Bacillati</taxon>
        <taxon>Actinomycetota</taxon>
        <taxon>Actinomycetes</taxon>
        <taxon>Micrococcales</taxon>
        <taxon>Micrococcaceae</taxon>
        <taxon>Arthrobacter</taxon>
    </lineage>
</organism>
<protein>
    <submittedName>
        <fullName evidence="4">Gfo/Idh/MocA family oxidoreductase</fullName>
    </submittedName>
</protein>
<evidence type="ECO:0000313" key="4">
    <source>
        <dbReference type="EMBL" id="NGN82145.1"/>
    </source>
</evidence>
<evidence type="ECO:0000313" key="5">
    <source>
        <dbReference type="Proteomes" id="UP000479226"/>
    </source>
</evidence>
<keyword evidence="1" id="KW-0520">NAD</keyword>
<dbReference type="Proteomes" id="UP000479226">
    <property type="component" value="Unassembled WGS sequence"/>
</dbReference>
<reference evidence="4 5" key="1">
    <citation type="submission" date="2020-02" db="EMBL/GenBank/DDBJ databases">
        <title>Genome sequence of the type strain DSM 27180 of Arthrobacter silviterrae.</title>
        <authorList>
            <person name="Gao J."/>
            <person name="Sun J."/>
        </authorList>
    </citation>
    <scope>NUCLEOTIDE SEQUENCE [LARGE SCALE GENOMIC DNA]</scope>
    <source>
        <strain evidence="4 5">DSM 27180</strain>
    </source>
</reference>
<dbReference type="EMBL" id="JAAKZI010000002">
    <property type="protein sequence ID" value="NGN82145.1"/>
    <property type="molecule type" value="Genomic_DNA"/>
</dbReference>
<dbReference type="Pfam" id="PF01408">
    <property type="entry name" value="GFO_IDH_MocA"/>
    <property type="match status" value="1"/>
</dbReference>
<sequence>MTAPIRPGRLRVAVLSFAHTHAASYIRHLAGRADVELLTADPDSAQSPEGELRGAAFAAAHGAAYADSYQEVLDWRPDAVVICSENSKHAGLVQQFAAAGAHVLCEKPLATSVADAELALEAAAAAGVRLMTAFPVRFSPAYQELRGMVRAGELGDIVSVVGTNNGWMPSDRAWFTDPELAGGGALVDHVVHCADLLDDLLGVPAQRIHAVSNRILHAQRGVTVETGGLVTITYQGGVIATIDCSWSQPASAPTWGGLTFTVTGTKGSVRIDPFASHVGGFDALGAAWLPYGADLDSLMIDEFISAIQAGRQPQPDGGSGLRTLEIVKAAQASVASGQPVHC</sequence>
<dbReference type="Gene3D" id="3.40.50.720">
    <property type="entry name" value="NAD(P)-binding Rossmann-like Domain"/>
    <property type="match status" value="1"/>
</dbReference>
<dbReference type="InterPro" id="IPR055170">
    <property type="entry name" value="GFO_IDH_MocA-like_dom"/>
</dbReference>
<dbReference type="InterPro" id="IPR000683">
    <property type="entry name" value="Gfo/Idh/MocA-like_OxRdtase_N"/>
</dbReference>
<evidence type="ECO:0000256" key="1">
    <source>
        <dbReference type="ARBA" id="ARBA00023027"/>
    </source>
</evidence>
<dbReference type="InterPro" id="IPR051450">
    <property type="entry name" value="Gfo/Idh/MocA_Oxidoreductases"/>
</dbReference>